<dbReference type="InterPro" id="IPR007280">
    <property type="entry name" value="Peptidase_C_arc/bac"/>
</dbReference>
<evidence type="ECO:0000313" key="6">
    <source>
        <dbReference type="Proteomes" id="UP000753908"/>
    </source>
</evidence>
<comment type="subcellular location">
    <subcellularLocation>
        <location evidence="1">Secreted</location>
    </subcellularLocation>
</comment>
<evidence type="ECO:0000256" key="3">
    <source>
        <dbReference type="SAM" id="MobiDB-lite"/>
    </source>
</evidence>
<sequence length="323" mass="33106">MPPVNDNFANRIILNGDSANTTGTNVGATGEPGEPNHAGVSTPIESVWWTWTAPESGEVTIDTIGSNYDTSLAVYTGSAVNSLSTIAGNDDSISLISQVTFTATAGTTYQIAVDGFSGNEGSIGLNFVQFDSVSTGTSDSETLFGTVGNDRIQGFGGNDTIFGSEGVNNLRGGDGDDLIYGGSQRDTIFGGFGNDTIYASEGNNAVFGDLGGFSGSGNDTIYTGSGNDFIDGGFGSDTIFLGGGEDIVVLQFDFFGEADTINNFQLGQTTFRVGSLTSPTNTSNLTITQGANGAEISAFGDVLAVVVGTQASTLTNNLSEVFV</sequence>
<reference evidence="5" key="2">
    <citation type="journal article" date="2022" name="Microbiol. Resour. Announc.">
        <title>Metagenome Sequencing to Explore Phylogenomics of Terrestrial Cyanobacteria.</title>
        <authorList>
            <person name="Ward R.D."/>
            <person name="Stajich J.E."/>
            <person name="Johansen J.R."/>
            <person name="Huntemann M."/>
            <person name="Clum A."/>
            <person name="Foster B."/>
            <person name="Foster B."/>
            <person name="Roux S."/>
            <person name="Palaniappan K."/>
            <person name="Varghese N."/>
            <person name="Mukherjee S."/>
            <person name="Reddy T.B.K."/>
            <person name="Daum C."/>
            <person name="Copeland A."/>
            <person name="Chen I.A."/>
            <person name="Ivanova N.N."/>
            <person name="Kyrpides N.C."/>
            <person name="Shapiro N."/>
            <person name="Eloe-Fadrosh E.A."/>
            <person name="Pietrasiak N."/>
        </authorList>
    </citation>
    <scope>NUCLEOTIDE SEQUENCE</scope>
    <source>
        <strain evidence="5">CPER-KK1</strain>
    </source>
</reference>
<feature type="region of interest" description="Disordered" evidence="3">
    <location>
        <begin position="19"/>
        <end position="40"/>
    </location>
</feature>
<dbReference type="EMBL" id="JAHHIF010000029">
    <property type="protein sequence ID" value="MBW4546775.1"/>
    <property type="molecule type" value="Genomic_DNA"/>
</dbReference>
<gene>
    <name evidence="5" type="ORF">KME25_20370</name>
</gene>
<dbReference type="PRINTS" id="PR00313">
    <property type="entry name" value="CABNDNGRPT"/>
</dbReference>
<dbReference type="Pfam" id="PF00353">
    <property type="entry name" value="HemolysinCabind"/>
    <property type="match status" value="2"/>
</dbReference>
<dbReference type="InterPro" id="IPR018511">
    <property type="entry name" value="Hemolysin-typ_Ca-bd_CS"/>
</dbReference>
<dbReference type="PANTHER" id="PTHR38340">
    <property type="entry name" value="S-LAYER PROTEIN"/>
    <property type="match status" value="1"/>
</dbReference>
<dbReference type="GO" id="GO:0005509">
    <property type="term" value="F:calcium ion binding"/>
    <property type="evidence" value="ECO:0007669"/>
    <property type="project" value="InterPro"/>
</dbReference>
<evidence type="ECO:0000256" key="1">
    <source>
        <dbReference type="ARBA" id="ARBA00004613"/>
    </source>
</evidence>
<dbReference type="InterPro" id="IPR001343">
    <property type="entry name" value="Hemolysn_Ca-bd"/>
</dbReference>
<dbReference type="Gene3D" id="2.60.120.380">
    <property type="match status" value="1"/>
</dbReference>
<dbReference type="InterPro" id="IPR050557">
    <property type="entry name" value="RTX_toxin/Mannuronan_C5-epim"/>
</dbReference>
<feature type="compositionally biased region" description="Low complexity" evidence="3">
    <location>
        <begin position="19"/>
        <end position="29"/>
    </location>
</feature>
<reference evidence="5" key="1">
    <citation type="submission" date="2021-05" db="EMBL/GenBank/DDBJ databases">
        <authorList>
            <person name="Pietrasiak N."/>
            <person name="Ward R."/>
            <person name="Stajich J.E."/>
            <person name="Kurbessoian T."/>
        </authorList>
    </citation>
    <scope>NUCLEOTIDE SEQUENCE</scope>
    <source>
        <strain evidence="5">CPER-KK1</strain>
    </source>
</reference>
<dbReference type="GO" id="GO:0005576">
    <property type="term" value="C:extracellular region"/>
    <property type="evidence" value="ECO:0007669"/>
    <property type="project" value="UniProtKB-SubCell"/>
</dbReference>
<name>A0A951PML7_9CYAN</name>
<evidence type="ECO:0000256" key="2">
    <source>
        <dbReference type="ARBA" id="ARBA00022525"/>
    </source>
</evidence>
<feature type="domain" description="Peptidase C-terminal archaeal/bacterial" evidence="4">
    <location>
        <begin position="46"/>
        <end position="115"/>
    </location>
</feature>
<accession>A0A951PML7</accession>
<comment type="caution">
    <text evidence="5">The sequence shown here is derived from an EMBL/GenBank/DDBJ whole genome shotgun (WGS) entry which is preliminary data.</text>
</comment>
<proteinExistence type="predicted"/>
<dbReference type="PROSITE" id="PS00330">
    <property type="entry name" value="HEMOLYSIN_CALCIUM"/>
    <property type="match status" value="1"/>
</dbReference>
<organism evidence="5 6">
    <name type="scientific">Symplocastrum torsivum CPER-KK1</name>
    <dbReference type="NCBI Taxonomy" id="450513"/>
    <lineage>
        <taxon>Bacteria</taxon>
        <taxon>Bacillati</taxon>
        <taxon>Cyanobacteriota</taxon>
        <taxon>Cyanophyceae</taxon>
        <taxon>Oscillatoriophycideae</taxon>
        <taxon>Oscillatoriales</taxon>
        <taxon>Microcoleaceae</taxon>
        <taxon>Symplocastrum</taxon>
    </lineage>
</organism>
<protein>
    <submittedName>
        <fullName evidence="5">Pre-peptidase C-terminal domain-containing protein</fullName>
    </submittedName>
</protein>
<dbReference type="SUPFAM" id="SSF51120">
    <property type="entry name" value="beta-Roll"/>
    <property type="match status" value="1"/>
</dbReference>
<dbReference type="InterPro" id="IPR011049">
    <property type="entry name" value="Serralysin-like_metalloprot_C"/>
</dbReference>
<evidence type="ECO:0000259" key="4">
    <source>
        <dbReference type="Pfam" id="PF04151"/>
    </source>
</evidence>
<evidence type="ECO:0000313" key="5">
    <source>
        <dbReference type="EMBL" id="MBW4546775.1"/>
    </source>
</evidence>
<dbReference type="Proteomes" id="UP000753908">
    <property type="component" value="Unassembled WGS sequence"/>
</dbReference>
<dbReference type="AlphaFoldDB" id="A0A951PML7"/>
<dbReference type="Gene3D" id="2.150.10.10">
    <property type="entry name" value="Serralysin-like metalloprotease, C-terminal"/>
    <property type="match status" value="2"/>
</dbReference>
<dbReference type="Pfam" id="PF04151">
    <property type="entry name" value="PPC"/>
    <property type="match status" value="1"/>
</dbReference>
<keyword evidence="2" id="KW-0964">Secreted</keyword>
<dbReference type="PANTHER" id="PTHR38340:SF1">
    <property type="entry name" value="S-LAYER PROTEIN"/>
    <property type="match status" value="1"/>
</dbReference>